<dbReference type="SUPFAM" id="SSF53244">
    <property type="entry name" value="MurD-like peptide ligases, peptide-binding domain"/>
    <property type="match status" value="1"/>
</dbReference>
<feature type="short sequence motif" description="Meso-diaminopimelate recognition motif" evidence="7">
    <location>
        <begin position="404"/>
        <end position="407"/>
    </location>
</feature>
<dbReference type="GO" id="GO:0000287">
    <property type="term" value="F:magnesium ion binding"/>
    <property type="evidence" value="ECO:0007669"/>
    <property type="project" value="UniProtKB-UniRule"/>
</dbReference>
<dbReference type="InterPro" id="IPR036615">
    <property type="entry name" value="Mur_ligase_C_dom_sf"/>
</dbReference>
<dbReference type="GO" id="GO:0005737">
    <property type="term" value="C:cytoplasm"/>
    <property type="evidence" value="ECO:0007669"/>
    <property type="project" value="UniProtKB-SubCell"/>
</dbReference>
<reference evidence="13" key="1">
    <citation type="submission" date="2017-02" db="EMBL/GenBank/DDBJ databases">
        <authorList>
            <person name="Varghese N."/>
            <person name="Submissions S."/>
        </authorList>
    </citation>
    <scope>NUCLEOTIDE SEQUENCE [LARGE SCALE GENOMIC DNA]</scope>
    <source>
        <strain evidence="13">DSM 22224</strain>
    </source>
</reference>
<dbReference type="GO" id="GO:0009252">
    <property type="term" value="P:peptidoglycan biosynthetic process"/>
    <property type="evidence" value="ECO:0007669"/>
    <property type="project" value="UniProtKB-UniRule"/>
</dbReference>
<feature type="domain" description="Mur ligase C-terminal" evidence="10">
    <location>
        <begin position="328"/>
        <end position="459"/>
    </location>
</feature>
<gene>
    <name evidence="7" type="primary">murE</name>
    <name evidence="12" type="ORF">SAMN04488128_102278</name>
</gene>
<dbReference type="OrthoDB" id="9800958at2"/>
<dbReference type="Gene3D" id="3.40.1190.10">
    <property type="entry name" value="Mur-like, catalytic domain"/>
    <property type="match status" value="1"/>
</dbReference>
<dbReference type="GO" id="GO:0005524">
    <property type="term" value="F:ATP binding"/>
    <property type="evidence" value="ECO:0007669"/>
    <property type="project" value="UniProtKB-UniRule"/>
</dbReference>
<dbReference type="EC" id="6.3.2.13" evidence="7"/>
<dbReference type="InterPro" id="IPR000713">
    <property type="entry name" value="Mur_ligase_N"/>
</dbReference>
<keyword evidence="7 12" id="KW-0436">Ligase</keyword>
<feature type="binding site" evidence="7">
    <location>
        <begin position="112"/>
        <end position="118"/>
    </location>
    <ligand>
        <name>ATP</name>
        <dbReference type="ChEBI" id="CHEBI:30616"/>
    </ligand>
</feature>
<evidence type="ECO:0000259" key="9">
    <source>
        <dbReference type="Pfam" id="PF01225"/>
    </source>
</evidence>
<keyword evidence="2 7" id="KW-0132">Cell division</keyword>
<feature type="binding site" evidence="7">
    <location>
        <position position="181"/>
    </location>
    <ligand>
        <name>UDP-N-acetyl-alpha-D-muramoyl-L-alanyl-D-glutamate</name>
        <dbReference type="ChEBI" id="CHEBI:83900"/>
    </ligand>
</feature>
<dbReference type="PANTHER" id="PTHR23135:SF4">
    <property type="entry name" value="UDP-N-ACETYLMURAMOYL-L-ALANYL-D-GLUTAMATE--2,6-DIAMINOPIMELATE LIGASE MURE HOMOLOG, CHLOROPLASTIC"/>
    <property type="match status" value="1"/>
</dbReference>
<dbReference type="Pfam" id="PF02875">
    <property type="entry name" value="Mur_ligase_C"/>
    <property type="match status" value="1"/>
</dbReference>
<feature type="binding site" evidence="7">
    <location>
        <position position="189"/>
    </location>
    <ligand>
        <name>UDP-N-acetyl-alpha-D-muramoyl-L-alanyl-D-glutamate</name>
        <dbReference type="ChEBI" id="CHEBI:83900"/>
    </ligand>
</feature>
<keyword evidence="6 7" id="KW-0961">Cell wall biogenesis/degradation</keyword>
<keyword evidence="7" id="KW-0963">Cytoplasm</keyword>
<feature type="domain" description="Mur ligase N-terminal catalytic" evidence="9">
    <location>
        <begin position="29"/>
        <end position="71"/>
    </location>
</feature>
<keyword evidence="5 7" id="KW-0131">Cell cycle</keyword>
<dbReference type="GO" id="GO:0008360">
    <property type="term" value="P:regulation of cell shape"/>
    <property type="evidence" value="ECO:0007669"/>
    <property type="project" value="UniProtKB-KW"/>
</dbReference>
<keyword evidence="4 7" id="KW-0573">Peptidoglycan synthesis</keyword>
<keyword evidence="7" id="KW-0067">ATP-binding</keyword>
<dbReference type="SUPFAM" id="SSF53623">
    <property type="entry name" value="MurD-like peptide ligases, catalytic domain"/>
    <property type="match status" value="1"/>
</dbReference>
<evidence type="ECO:0000256" key="3">
    <source>
        <dbReference type="ARBA" id="ARBA00022960"/>
    </source>
</evidence>
<comment type="catalytic activity">
    <reaction evidence="7">
        <text>UDP-N-acetyl-alpha-D-muramoyl-L-alanyl-D-glutamate + meso-2,6-diaminopimelate + ATP = UDP-N-acetyl-alpha-D-muramoyl-L-alanyl-gamma-D-glutamyl-meso-2,6-diaminopimelate + ADP + phosphate + H(+)</text>
        <dbReference type="Rhea" id="RHEA:23676"/>
        <dbReference type="ChEBI" id="CHEBI:15378"/>
        <dbReference type="ChEBI" id="CHEBI:30616"/>
        <dbReference type="ChEBI" id="CHEBI:43474"/>
        <dbReference type="ChEBI" id="CHEBI:57791"/>
        <dbReference type="ChEBI" id="CHEBI:83900"/>
        <dbReference type="ChEBI" id="CHEBI:83905"/>
        <dbReference type="ChEBI" id="CHEBI:456216"/>
        <dbReference type="EC" id="6.3.2.13"/>
    </reaction>
</comment>
<comment type="caution">
    <text evidence="7">Lacks conserved residue(s) required for the propagation of feature annotation.</text>
</comment>
<sequence>MKTLRDILYNVGIRAVHGNTDIPVNAPAIDSRSVGPGDAFIAVKGVHTDGHQYIDKAIAQGAAAIICETLPEILLDTVTYVQADNSATASGIMAGNFYDNPSHKLQLVGVTGTNGKTTIATILFRLFSQLGYHCGLLSTVQNQIGDTVIPSTHTTPDPISLNALLARMVEEGCLYAFMEVSSHAIHQQRIAGLKFAGGIFSNITHDHLDYHKTFDEYIRVKKSFFDSLPASAFVLTNLDDKRGMVMLQNTKARKATYSLRTLADFKGKILENNLTGLIMQVGDTEVHFRLIGEFNAYNLLAVYGAAVLLGQDKATVLRALSNTQGAEGRFEYIVSAHDQIIAIVDYAHTPDALKNVLATIKNLRKGHEQVITVVGCGGDRDTAKRPVMAAVATDSSDRVIFTSDNPRSEDPDAIIREMEAGVPVHQKKRVISITDRREAIKTAVTLAGKEDIILVAGKGHEKYQEIKGVKHPFDDKQVLEEVMRLLDK</sequence>
<evidence type="ECO:0000256" key="1">
    <source>
        <dbReference type="ARBA" id="ARBA00005898"/>
    </source>
</evidence>
<accession>A0A1T4QBD8</accession>
<dbReference type="Pfam" id="PF01225">
    <property type="entry name" value="Mur_ligase"/>
    <property type="match status" value="1"/>
</dbReference>
<evidence type="ECO:0000313" key="12">
    <source>
        <dbReference type="EMBL" id="SKA00984.1"/>
    </source>
</evidence>
<dbReference type="HAMAP" id="MF_00208">
    <property type="entry name" value="MurE"/>
    <property type="match status" value="1"/>
</dbReference>
<feature type="binding site" evidence="7">
    <location>
        <position position="461"/>
    </location>
    <ligand>
        <name>meso-2,6-diaminopimelate</name>
        <dbReference type="ChEBI" id="CHEBI:57791"/>
    </ligand>
</feature>
<dbReference type="GO" id="GO:0071555">
    <property type="term" value="P:cell wall organization"/>
    <property type="evidence" value="ECO:0007669"/>
    <property type="project" value="UniProtKB-KW"/>
</dbReference>
<keyword evidence="7" id="KW-0547">Nucleotide-binding</keyword>
<evidence type="ECO:0000313" key="13">
    <source>
        <dbReference type="Proteomes" id="UP000190367"/>
    </source>
</evidence>
<dbReference type="STRING" id="634771.SAMN04488128_102278"/>
<dbReference type="Gene3D" id="3.90.190.20">
    <property type="entry name" value="Mur ligase, C-terminal domain"/>
    <property type="match status" value="1"/>
</dbReference>
<keyword evidence="3 7" id="KW-0133">Cell shape</keyword>
<comment type="PTM">
    <text evidence="7">Carboxylation is probably crucial for Mg(2+) binding and, consequently, for the gamma-phosphate positioning of ATP.</text>
</comment>
<dbReference type="Proteomes" id="UP000190367">
    <property type="component" value="Unassembled WGS sequence"/>
</dbReference>
<evidence type="ECO:0000256" key="6">
    <source>
        <dbReference type="ARBA" id="ARBA00023316"/>
    </source>
</evidence>
<comment type="similarity">
    <text evidence="1 7">Belongs to the MurCDEF family. MurE subfamily.</text>
</comment>
<keyword evidence="7" id="KW-0460">Magnesium</keyword>
<feature type="binding site" evidence="7">
    <location>
        <begin position="154"/>
        <end position="155"/>
    </location>
    <ligand>
        <name>UDP-N-acetyl-alpha-D-muramoyl-L-alanyl-D-glutamate</name>
        <dbReference type="ChEBI" id="CHEBI:83900"/>
    </ligand>
</feature>
<dbReference type="RefSeq" id="WP_078668847.1">
    <property type="nucleotide sequence ID" value="NZ_FUWZ01000002.1"/>
</dbReference>
<evidence type="ECO:0000256" key="4">
    <source>
        <dbReference type="ARBA" id="ARBA00022984"/>
    </source>
</evidence>
<dbReference type="InterPro" id="IPR004101">
    <property type="entry name" value="Mur_ligase_C"/>
</dbReference>
<dbReference type="NCBIfam" id="TIGR01085">
    <property type="entry name" value="murE"/>
    <property type="match status" value="1"/>
</dbReference>
<evidence type="ECO:0000256" key="5">
    <source>
        <dbReference type="ARBA" id="ARBA00023306"/>
    </source>
</evidence>
<feature type="domain" description="Mur ligase central" evidence="11">
    <location>
        <begin position="110"/>
        <end position="306"/>
    </location>
</feature>
<feature type="binding site" evidence="7">
    <location>
        <position position="31"/>
    </location>
    <ligand>
        <name>UDP-N-acetyl-alpha-D-muramoyl-L-alanyl-D-glutamate</name>
        <dbReference type="ChEBI" id="CHEBI:83900"/>
    </ligand>
</feature>
<comment type="subcellular location">
    <subcellularLocation>
        <location evidence="7 8">Cytoplasm</location>
    </subcellularLocation>
</comment>
<dbReference type="GO" id="GO:0008765">
    <property type="term" value="F:UDP-N-acetylmuramoylalanyl-D-glutamate-2,6-diaminopimelate ligase activity"/>
    <property type="evidence" value="ECO:0007669"/>
    <property type="project" value="UniProtKB-UniRule"/>
</dbReference>
<evidence type="ECO:0000256" key="2">
    <source>
        <dbReference type="ARBA" id="ARBA00022618"/>
    </source>
</evidence>
<dbReference type="UniPathway" id="UPA00219"/>
<dbReference type="Gene3D" id="3.40.1390.10">
    <property type="entry name" value="MurE/MurF, N-terminal domain"/>
    <property type="match status" value="1"/>
</dbReference>
<feature type="binding site" evidence="7">
    <location>
        <begin position="404"/>
        <end position="407"/>
    </location>
    <ligand>
        <name>meso-2,6-diaminopimelate</name>
        <dbReference type="ChEBI" id="CHEBI:57791"/>
    </ligand>
</feature>
<feature type="binding site" evidence="7">
    <location>
        <position position="187"/>
    </location>
    <ligand>
        <name>UDP-N-acetyl-alpha-D-muramoyl-L-alanyl-D-glutamate</name>
        <dbReference type="ChEBI" id="CHEBI:83900"/>
    </ligand>
</feature>
<evidence type="ECO:0000259" key="11">
    <source>
        <dbReference type="Pfam" id="PF08245"/>
    </source>
</evidence>
<feature type="binding site" evidence="7">
    <location>
        <position position="380"/>
    </location>
    <ligand>
        <name>meso-2,6-diaminopimelate</name>
        <dbReference type="ChEBI" id="CHEBI:57791"/>
    </ligand>
</feature>
<comment type="pathway">
    <text evidence="7 8">Cell wall biogenesis; peptidoglycan biosynthesis.</text>
</comment>
<dbReference type="AlphaFoldDB" id="A0A1T4QBD8"/>
<dbReference type="InterPro" id="IPR035911">
    <property type="entry name" value="MurE/MurF_N"/>
</dbReference>
<dbReference type="PANTHER" id="PTHR23135">
    <property type="entry name" value="MUR LIGASE FAMILY MEMBER"/>
    <property type="match status" value="1"/>
</dbReference>
<keyword evidence="13" id="KW-1185">Reference proteome</keyword>
<comment type="cofactor">
    <cofactor evidence="7">
        <name>Mg(2+)</name>
        <dbReference type="ChEBI" id="CHEBI:18420"/>
    </cofactor>
</comment>
<organism evidence="12 13">
    <name type="scientific">Chitinophaga eiseniae</name>
    <dbReference type="NCBI Taxonomy" id="634771"/>
    <lineage>
        <taxon>Bacteria</taxon>
        <taxon>Pseudomonadati</taxon>
        <taxon>Bacteroidota</taxon>
        <taxon>Chitinophagia</taxon>
        <taxon>Chitinophagales</taxon>
        <taxon>Chitinophagaceae</taxon>
        <taxon>Chitinophaga</taxon>
    </lineage>
</organism>
<feature type="modified residue" description="N6-carboxylysine" evidence="7">
    <location>
        <position position="221"/>
    </location>
</feature>
<dbReference type="InterPro" id="IPR036565">
    <property type="entry name" value="Mur-like_cat_sf"/>
</dbReference>
<dbReference type="InterPro" id="IPR005761">
    <property type="entry name" value="UDP-N-AcMur-Glu-dNH2Pim_ligase"/>
</dbReference>
<name>A0A1T4QBD8_9BACT</name>
<dbReference type="NCBIfam" id="NF001126">
    <property type="entry name" value="PRK00139.1-4"/>
    <property type="match status" value="1"/>
</dbReference>
<dbReference type="EMBL" id="FUWZ01000002">
    <property type="protein sequence ID" value="SKA00984.1"/>
    <property type="molecule type" value="Genomic_DNA"/>
</dbReference>
<feature type="binding site" evidence="7">
    <location>
        <position position="457"/>
    </location>
    <ligand>
        <name>meso-2,6-diaminopimelate</name>
        <dbReference type="ChEBI" id="CHEBI:57791"/>
    </ligand>
</feature>
<dbReference type="GO" id="GO:0051301">
    <property type="term" value="P:cell division"/>
    <property type="evidence" value="ECO:0007669"/>
    <property type="project" value="UniProtKB-KW"/>
</dbReference>
<protein>
    <recommendedName>
        <fullName evidence="7">UDP-N-acetylmuramoyl-L-alanyl-D-glutamate--2,6-diaminopimelate ligase</fullName>
        <ecNumber evidence="7">6.3.2.13</ecNumber>
    </recommendedName>
    <alternativeName>
        <fullName evidence="7">Meso-A2pm-adding enzyme</fullName>
    </alternativeName>
    <alternativeName>
        <fullName evidence="7">Meso-diaminopimelate-adding enzyme</fullName>
    </alternativeName>
    <alternativeName>
        <fullName evidence="7">UDP-MurNAc-L-Ala-D-Glu:meso-diaminopimelate ligase</fullName>
    </alternativeName>
    <alternativeName>
        <fullName evidence="7">UDP-MurNAc-tripeptide synthetase</fullName>
    </alternativeName>
    <alternativeName>
        <fullName evidence="7">UDP-N-acetylmuramyl-tripeptide synthetase</fullName>
    </alternativeName>
</protein>
<dbReference type="SUPFAM" id="SSF63418">
    <property type="entry name" value="MurE/MurF N-terminal domain"/>
    <property type="match status" value="1"/>
</dbReference>
<evidence type="ECO:0000259" key="10">
    <source>
        <dbReference type="Pfam" id="PF02875"/>
    </source>
</evidence>
<evidence type="ECO:0000256" key="8">
    <source>
        <dbReference type="RuleBase" id="RU004135"/>
    </source>
</evidence>
<evidence type="ECO:0000256" key="7">
    <source>
        <dbReference type="HAMAP-Rule" id="MF_00208"/>
    </source>
</evidence>
<dbReference type="InterPro" id="IPR013221">
    <property type="entry name" value="Mur_ligase_cen"/>
</dbReference>
<comment type="function">
    <text evidence="7">Catalyzes the addition of meso-diaminopimelic acid to the nucleotide precursor UDP-N-acetylmuramoyl-L-alanyl-D-glutamate (UMAG) in the biosynthesis of bacterial cell-wall peptidoglycan.</text>
</comment>
<dbReference type="Pfam" id="PF08245">
    <property type="entry name" value="Mur_ligase_M"/>
    <property type="match status" value="1"/>
</dbReference>
<proteinExistence type="inferred from homology"/>